<evidence type="ECO:0000256" key="1">
    <source>
        <dbReference type="ARBA" id="ARBA00004328"/>
    </source>
</evidence>
<dbReference type="AlphaFoldDB" id="A0A6G1AAV5"/>
<dbReference type="PANTHER" id="PTHR34313:SF2">
    <property type="entry name" value="ENDOGENOUS RETROVIRUS GROUP K MEMBER 21 ENV POLYPROTEIN-LIKE"/>
    <property type="match status" value="1"/>
</dbReference>
<dbReference type="InterPro" id="IPR000328">
    <property type="entry name" value="GP41-like"/>
</dbReference>
<dbReference type="InterPro" id="IPR051255">
    <property type="entry name" value="Retroviral_env_glycoprotein"/>
</dbReference>
<dbReference type="Pfam" id="PF00517">
    <property type="entry name" value="GP41"/>
    <property type="match status" value="1"/>
</dbReference>
<feature type="non-terminal residue" evidence="3">
    <location>
        <position position="1"/>
    </location>
</feature>
<name>A0A6G1AAV5_CROCR</name>
<evidence type="ECO:0000313" key="4">
    <source>
        <dbReference type="Proteomes" id="UP000475037"/>
    </source>
</evidence>
<reference evidence="3 4" key="1">
    <citation type="submission" date="2019-11" db="EMBL/GenBank/DDBJ databases">
        <authorList>
            <person name="Yang C."/>
            <person name="Li F."/>
        </authorList>
    </citation>
    <scope>NUCLEOTIDE SEQUENCE [LARGE SCALE GENOMIC DNA]</scope>
    <source>
        <strain evidence="3">KB4526</strain>
        <tissue evidence="3">Muscle</tissue>
    </source>
</reference>
<comment type="subcellular location">
    <subcellularLocation>
        <location evidence="1">Virion</location>
    </subcellularLocation>
</comment>
<keyword evidence="4" id="KW-1185">Reference proteome</keyword>
<dbReference type="PANTHER" id="PTHR34313">
    <property type="entry name" value="ENDOGENOUS RETROVIRUS GROUP K MEMBER 113 ENV POLYPROTEIN-RELATED"/>
    <property type="match status" value="1"/>
</dbReference>
<dbReference type="GO" id="GO:0005198">
    <property type="term" value="F:structural molecule activity"/>
    <property type="evidence" value="ECO:0007669"/>
    <property type="project" value="InterPro"/>
</dbReference>
<feature type="domain" description="Retroviral envelope protein GP41-like" evidence="2">
    <location>
        <begin position="12"/>
        <end position="113"/>
    </location>
</feature>
<gene>
    <name evidence="3" type="primary">Ervk131</name>
    <name evidence="3" type="ORF">FOF47_R06617</name>
</gene>
<comment type="caution">
    <text evidence="3">The sequence shown here is derived from an EMBL/GenBank/DDBJ whole genome shotgun (WGS) entry which is preliminary data.</text>
</comment>
<evidence type="ECO:0000259" key="2">
    <source>
        <dbReference type="Pfam" id="PF00517"/>
    </source>
</evidence>
<proteinExistence type="predicted"/>
<evidence type="ECO:0000313" key="3">
    <source>
        <dbReference type="EMBL" id="KAF0872928.1"/>
    </source>
</evidence>
<feature type="non-terminal residue" evidence="3">
    <location>
        <position position="115"/>
    </location>
</feature>
<sequence length="115" mass="13165">ALITIIGSVAASTVSLVQEVHTAQHTDQLTRNVSFALATQEIIDRKLDTKVNALEEAVLFIGNELSFLKSLLAFRCHKEYNWICVTHFQHKNTTHTWENIQNHLLGIWNHSNFRI</sequence>
<dbReference type="Proteomes" id="UP000475037">
    <property type="component" value="Unassembled WGS sequence"/>
</dbReference>
<protein>
    <submittedName>
        <fullName evidence="3">ENK13 protein</fullName>
    </submittedName>
</protein>
<accession>A0A6G1AAV5</accession>
<organism evidence="3 4">
    <name type="scientific">Crocuta crocuta</name>
    <name type="common">Spotted hyena</name>
    <dbReference type="NCBI Taxonomy" id="9678"/>
    <lineage>
        <taxon>Eukaryota</taxon>
        <taxon>Metazoa</taxon>
        <taxon>Chordata</taxon>
        <taxon>Craniata</taxon>
        <taxon>Vertebrata</taxon>
        <taxon>Euteleostomi</taxon>
        <taxon>Mammalia</taxon>
        <taxon>Eutheria</taxon>
        <taxon>Laurasiatheria</taxon>
        <taxon>Carnivora</taxon>
        <taxon>Feliformia</taxon>
        <taxon>Hyaenidae</taxon>
        <taxon>Crocuta</taxon>
    </lineage>
</organism>
<dbReference type="EMBL" id="VOAJ01006187">
    <property type="protein sequence ID" value="KAF0872928.1"/>
    <property type="molecule type" value="Genomic_DNA"/>
</dbReference>